<gene>
    <name evidence="7" type="ORF">DID88_009492</name>
</gene>
<feature type="domain" description="HotDog ACOT-type" evidence="6">
    <location>
        <begin position="68"/>
        <end position="186"/>
    </location>
</feature>
<evidence type="ECO:0000313" key="8">
    <source>
        <dbReference type="Proteomes" id="UP000249056"/>
    </source>
</evidence>
<sequence>MRTKLPFIEAWRREEGKRAAVGAAGKGEGEETVKKSKLERGRNGNLVSRTGEGDGPGTKRMRDSFHRVILPLGSDPWLLDNYITASGHIRLGAVFMDLDALAGVISYKHTGDSVMTVTAAVDRITLSRPLLEICDLELSGQVTFATGVEPENEVERNLYELGMRSYEKKKREMGRGLRSKEPDDEESDLIHRLWLKTLDYHDPNTPSLLPNTCTRMSASKIQSVQIMQPQYRNRHNFMIFGGFLLKSTFELAFTCASAISHSRPTFIALDPSTFENPVPVGSVLYVSATLAYCDRVLVGDEEEGRVDKGVDGKGVKTRVQIRVDTKVKNVEHGETKPTGQFNYTFEVDGIVQVLPESYEEFMVYLDARRRSRGRGGVVAGEGGKGVKRLEVEGGRGDGGMKVL</sequence>
<dbReference type="Gene3D" id="3.10.129.10">
    <property type="entry name" value="Hotdog Thioesterase"/>
    <property type="match status" value="2"/>
</dbReference>
<comment type="similarity">
    <text evidence="1">Belongs to the acyl coenzyme A hydrolase family.</text>
</comment>
<reference evidence="7 8" key="1">
    <citation type="submission" date="2018-06" db="EMBL/GenBank/DDBJ databases">
        <title>Genome Sequence of the Brown Rot Fungal Pathogen Monilinia fructigena.</title>
        <authorList>
            <person name="Landi L."/>
            <person name="De Miccolis Angelini R.M."/>
            <person name="Pollastro S."/>
            <person name="Abate D."/>
            <person name="Faretra F."/>
            <person name="Romanazzi G."/>
        </authorList>
    </citation>
    <scope>NUCLEOTIDE SEQUENCE [LARGE SCALE GENOMIC DNA]</scope>
    <source>
        <strain evidence="7 8">Mfrg269</strain>
    </source>
</reference>
<keyword evidence="4" id="KW-0809">Transit peptide</keyword>
<organism evidence="7 8">
    <name type="scientific">Monilinia fructigena</name>
    <dbReference type="NCBI Taxonomy" id="38457"/>
    <lineage>
        <taxon>Eukaryota</taxon>
        <taxon>Fungi</taxon>
        <taxon>Dikarya</taxon>
        <taxon>Ascomycota</taxon>
        <taxon>Pezizomycotina</taxon>
        <taxon>Leotiomycetes</taxon>
        <taxon>Helotiales</taxon>
        <taxon>Sclerotiniaceae</taxon>
        <taxon>Monilinia</taxon>
    </lineage>
</organism>
<dbReference type="AlphaFoldDB" id="A0A395IML3"/>
<feature type="compositionally biased region" description="Basic and acidic residues" evidence="5">
    <location>
        <begin position="27"/>
        <end position="42"/>
    </location>
</feature>
<feature type="domain" description="HotDog ACOT-type" evidence="6">
    <location>
        <begin position="217"/>
        <end position="351"/>
    </location>
</feature>
<name>A0A395IML3_9HELO</name>
<dbReference type="Proteomes" id="UP000249056">
    <property type="component" value="Unassembled WGS sequence"/>
</dbReference>
<dbReference type="SUPFAM" id="SSF54637">
    <property type="entry name" value="Thioesterase/thiol ester dehydrase-isomerase"/>
    <property type="match status" value="2"/>
</dbReference>
<evidence type="ECO:0000256" key="4">
    <source>
        <dbReference type="ARBA" id="ARBA00022946"/>
    </source>
</evidence>
<dbReference type="GO" id="GO:0005739">
    <property type="term" value="C:mitochondrion"/>
    <property type="evidence" value="ECO:0007669"/>
    <property type="project" value="TreeGrafter"/>
</dbReference>
<accession>A0A395IML3</accession>
<evidence type="ECO:0000313" key="7">
    <source>
        <dbReference type="EMBL" id="RAL61356.1"/>
    </source>
</evidence>
<dbReference type="CDD" id="cd03442">
    <property type="entry name" value="BFIT_BACH"/>
    <property type="match status" value="1"/>
</dbReference>
<feature type="region of interest" description="Disordered" evidence="5">
    <location>
        <begin position="19"/>
        <end position="60"/>
    </location>
</feature>
<dbReference type="PANTHER" id="PTHR12655">
    <property type="entry name" value="ACYL-COA THIOESTERASE"/>
    <property type="match status" value="1"/>
</dbReference>
<protein>
    <recommendedName>
        <fullName evidence="6">HotDog ACOT-type domain-containing protein</fullName>
    </recommendedName>
</protein>
<dbReference type="OrthoDB" id="331699at2759"/>
<dbReference type="InterPro" id="IPR029069">
    <property type="entry name" value="HotDog_dom_sf"/>
</dbReference>
<comment type="caution">
    <text evidence="7">The sequence shown here is derived from an EMBL/GenBank/DDBJ whole genome shotgun (WGS) entry which is preliminary data.</text>
</comment>
<evidence type="ECO:0000256" key="5">
    <source>
        <dbReference type="SAM" id="MobiDB-lite"/>
    </source>
</evidence>
<dbReference type="InterPro" id="IPR033120">
    <property type="entry name" value="HOTDOG_ACOT"/>
</dbReference>
<dbReference type="GO" id="GO:0006637">
    <property type="term" value="P:acyl-CoA metabolic process"/>
    <property type="evidence" value="ECO:0007669"/>
    <property type="project" value="TreeGrafter"/>
</dbReference>
<evidence type="ECO:0000259" key="6">
    <source>
        <dbReference type="PROSITE" id="PS51770"/>
    </source>
</evidence>
<evidence type="ECO:0000256" key="1">
    <source>
        <dbReference type="ARBA" id="ARBA00010458"/>
    </source>
</evidence>
<dbReference type="PANTHER" id="PTHR12655:SF0">
    <property type="entry name" value="ACYL-COENZYME A THIOESTERASE 9, MITOCHONDRIAL"/>
    <property type="match status" value="1"/>
</dbReference>
<keyword evidence="3" id="KW-0378">Hydrolase</keyword>
<dbReference type="FunFam" id="3.10.129.10:FF:000038">
    <property type="entry name" value="Acyl-CoA thioester hydrolase"/>
    <property type="match status" value="1"/>
</dbReference>
<evidence type="ECO:0000256" key="2">
    <source>
        <dbReference type="ARBA" id="ARBA00022737"/>
    </source>
</evidence>
<dbReference type="EMBL" id="QKRW01000032">
    <property type="protein sequence ID" value="RAL61356.1"/>
    <property type="molecule type" value="Genomic_DNA"/>
</dbReference>
<keyword evidence="8" id="KW-1185">Reference proteome</keyword>
<evidence type="ECO:0000256" key="3">
    <source>
        <dbReference type="ARBA" id="ARBA00022801"/>
    </source>
</evidence>
<dbReference type="GO" id="GO:0047617">
    <property type="term" value="F:fatty acyl-CoA hydrolase activity"/>
    <property type="evidence" value="ECO:0007669"/>
    <property type="project" value="TreeGrafter"/>
</dbReference>
<dbReference type="PROSITE" id="PS51770">
    <property type="entry name" value="HOTDOG_ACOT"/>
    <property type="match status" value="2"/>
</dbReference>
<proteinExistence type="inferred from homology"/>
<keyword evidence="2" id="KW-0677">Repeat</keyword>